<dbReference type="Proteomes" id="UP000248555">
    <property type="component" value="Unassembled WGS sequence"/>
</dbReference>
<accession>A0A327YF84</accession>
<name>A0A327YF84_9BACL</name>
<keyword evidence="2" id="KW-1185">Reference proteome</keyword>
<evidence type="ECO:0000313" key="2">
    <source>
        <dbReference type="Proteomes" id="UP000248555"/>
    </source>
</evidence>
<dbReference type="EMBL" id="QLMH01000007">
    <property type="protein sequence ID" value="RAK19127.1"/>
    <property type="molecule type" value="Genomic_DNA"/>
</dbReference>
<dbReference type="AlphaFoldDB" id="A0A327YF84"/>
<sequence>MLEKQYFNLMQFFEGYVRNYRRMNLSHLHNRSMFTKREIDYFANLGEMLGFDVFIEDSKFDKLKGRSRPMDLSWWKWDARIDDENFLYLALHLERENVWNKDVDTIEKLFSLTEEGYVPHNVIGIQYIESPERIDFLNDLVIQKNAVQKSNALMIYRYYDNELHLERVCAYYFTPTGLNEVRTAICTQDESGYWFMCFDEEYAPFQEKRGGH</sequence>
<protein>
    <submittedName>
        <fullName evidence="1">Uncharacterized protein</fullName>
    </submittedName>
</protein>
<proteinExistence type="predicted"/>
<organism evidence="1 2">
    <name type="scientific">Paranoxybacillus vitaminiphilus</name>
    <dbReference type="NCBI Taxonomy" id="581036"/>
    <lineage>
        <taxon>Bacteria</taxon>
        <taxon>Bacillati</taxon>
        <taxon>Bacillota</taxon>
        <taxon>Bacilli</taxon>
        <taxon>Bacillales</taxon>
        <taxon>Anoxybacillaceae</taxon>
        <taxon>Paranoxybacillus</taxon>
    </lineage>
</organism>
<comment type="caution">
    <text evidence="1">The sequence shown here is derived from an EMBL/GenBank/DDBJ whole genome shotgun (WGS) entry which is preliminary data.</text>
</comment>
<reference evidence="1 2" key="1">
    <citation type="submission" date="2018-06" db="EMBL/GenBank/DDBJ databases">
        <title>Genomic Encyclopedia of Type Strains, Phase III (KMG-III): the genomes of soil and plant-associated and newly described type strains.</title>
        <authorList>
            <person name="Whitman W."/>
        </authorList>
    </citation>
    <scope>NUCLEOTIDE SEQUENCE [LARGE SCALE GENOMIC DNA]</scope>
    <source>
        <strain evidence="1 2">CGMCC 1.8979</strain>
    </source>
</reference>
<gene>
    <name evidence="1" type="ORF">B0I26_10744</name>
</gene>
<evidence type="ECO:0000313" key="1">
    <source>
        <dbReference type="EMBL" id="RAK19127.1"/>
    </source>
</evidence>